<gene>
    <name evidence="1" type="ORF">G0K10_23435</name>
</gene>
<protein>
    <submittedName>
        <fullName evidence="1">Uncharacterized protein</fullName>
    </submittedName>
</protein>
<sequence>MSKLQSATRLKRGDKVFHAGLQREFTIGYKFPEDDIKYFATDSSGNGRIITFYKQPVVGVK</sequence>
<dbReference type="EMBL" id="DAANDV010000040">
    <property type="protein sequence ID" value="HAC9437269.1"/>
    <property type="molecule type" value="Genomic_DNA"/>
</dbReference>
<comment type="caution">
    <text evidence="1">The sequence shown here is derived from an EMBL/GenBank/DDBJ whole genome shotgun (WGS) entry which is preliminary data.</text>
</comment>
<dbReference type="AlphaFoldDB" id="A0A706Q4V7"/>
<name>A0A706Q4V7_SALTM</name>
<reference evidence="1" key="2">
    <citation type="submission" date="2019-01" db="EMBL/GenBank/DDBJ databases">
        <authorList>
            <consortium name="NCBI Pathogen Detection Project"/>
        </authorList>
    </citation>
    <scope>NUCLEOTIDE SEQUENCE</scope>
    <source>
        <strain evidence="1">S00552-16</strain>
    </source>
</reference>
<reference evidence="1" key="1">
    <citation type="journal article" date="2018" name="Genome Biol.">
        <title>SKESA: strategic k-mer extension for scrupulous assemblies.</title>
        <authorList>
            <person name="Souvorov A."/>
            <person name="Agarwala R."/>
            <person name="Lipman D.J."/>
        </authorList>
    </citation>
    <scope>NUCLEOTIDE SEQUENCE</scope>
    <source>
        <strain evidence="1">S00552-16</strain>
    </source>
</reference>
<evidence type="ECO:0000313" key="1">
    <source>
        <dbReference type="EMBL" id="HAC9437269.1"/>
    </source>
</evidence>
<accession>A0A706Q4V7</accession>
<proteinExistence type="predicted"/>
<organism evidence="1">
    <name type="scientific">Salmonella typhimurium</name>
    <dbReference type="NCBI Taxonomy" id="90371"/>
    <lineage>
        <taxon>Bacteria</taxon>
        <taxon>Pseudomonadati</taxon>
        <taxon>Pseudomonadota</taxon>
        <taxon>Gammaproteobacteria</taxon>
        <taxon>Enterobacterales</taxon>
        <taxon>Enterobacteriaceae</taxon>
        <taxon>Salmonella</taxon>
    </lineage>
</organism>